<dbReference type="Proteomes" id="UP000054350">
    <property type="component" value="Unassembled WGS sequence"/>
</dbReference>
<reference evidence="3 4" key="1">
    <citation type="submission" date="2009-11" db="EMBL/GenBank/DDBJ databases">
        <title>Annotation of Allomyces macrogynus ATCC 38327.</title>
        <authorList>
            <consortium name="The Broad Institute Genome Sequencing Platform"/>
            <person name="Russ C."/>
            <person name="Cuomo C."/>
            <person name="Burger G."/>
            <person name="Gray M.W."/>
            <person name="Holland P.W.H."/>
            <person name="King N."/>
            <person name="Lang F.B.F."/>
            <person name="Roger A.J."/>
            <person name="Ruiz-Trillo I."/>
            <person name="Young S.K."/>
            <person name="Zeng Q."/>
            <person name="Gargeya S."/>
            <person name="Fitzgerald M."/>
            <person name="Haas B."/>
            <person name="Abouelleil A."/>
            <person name="Alvarado L."/>
            <person name="Arachchi H.M."/>
            <person name="Berlin A."/>
            <person name="Chapman S.B."/>
            <person name="Gearin G."/>
            <person name="Goldberg J."/>
            <person name="Griggs A."/>
            <person name="Gujja S."/>
            <person name="Hansen M."/>
            <person name="Heiman D."/>
            <person name="Howarth C."/>
            <person name="Larimer J."/>
            <person name="Lui A."/>
            <person name="MacDonald P.J.P."/>
            <person name="McCowen C."/>
            <person name="Montmayeur A."/>
            <person name="Murphy C."/>
            <person name="Neiman D."/>
            <person name="Pearson M."/>
            <person name="Priest M."/>
            <person name="Roberts A."/>
            <person name="Saif S."/>
            <person name="Shea T."/>
            <person name="Sisk P."/>
            <person name="Stolte C."/>
            <person name="Sykes S."/>
            <person name="Wortman J."/>
            <person name="Nusbaum C."/>
            <person name="Birren B."/>
        </authorList>
    </citation>
    <scope>NUCLEOTIDE SEQUENCE [LARGE SCALE GENOMIC DNA]</scope>
    <source>
        <strain evidence="3 4">ATCC 38327</strain>
    </source>
</reference>
<evidence type="ECO:0008006" key="5">
    <source>
        <dbReference type="Google" id="ProtNLM"/>
    </source>
</evidence>
<dbReference type="OrthoDB" id="2129069at2759"/>
<dbReference type="GO" id="GO:0005739">
    <property type="term" value="C:mitochondrion"/>
    <property type="evidence" value="ECO:0007669"/>
    <property type="project" value="TreeGrafter"/>
</dbReference>
<dbReference type="Pfam" id="PF07047">
    <property type="entry name" value="OPA3"/>
    <property type="match status" value="1"/>
</dbReference>
<keyword evidence="4" id="KW-1185">Reference proteome</keyword>
<dbReference type="eggNOG" id="KOG3335">
    <property type="taxonomic scope" value="Eukaryota"/>
</dbReference>
<comment type="similarity">
    <text evidence="1">Belongs to the OPA3 family.</text>
</comment>
<evidence type="ECO:0000256" key="2">
    <source>
        <dbReference type="ARBA" id="ARBA00023054"/>
    </source>
</evidence>
<dbReference type="PANTHER" id="PTHR12499:SF0">
    <property type="entry name" value="OPTIC ATROPHY 3 PROTEIN"/>
    <property type="match status" value="1"/>
</dbReference>
<dbReference type="PANTHER" id="PTHR12499">
    <property type="entry name" value="OPTIC ATROPHY 3 PROTEIN OPA3"/>
    <property type="match status" value="1"/>
</dbReference>
<reference evidence="4" key="2">
    <citation type="submission" date="2009-11" db="EMBL/GenBank/DDBJ databases">
        <title>The Genome Sequence of Allomyces macrogynus strain ATCC 38327.</title>
        <authorList>
            <consortium name="The Broad Institute Genome Sequencing Platform"/>
            <person name="Russ C."/>
            <person name="Cuomo C."/>
            <person name="Shea T."/>
            <person name="Young S.K."/>
            <person name="Zeng Q."/>
            <person name="Koehrsen M."/>
            <person name="Haas B."/>
            <person name="Borodovsky M."/>
            <person name="Guigo R."/>
            <person name="Alvarado L."/>
            <person name="Berlin A."/>
            <person name="Borenstein D."/>
            <person name="Chen Z."/>
            <person name="Engels R."/>
            <person name="Freedman E."/>
            <person name="Gellesch M."/>
            <person name="Goldberg J."/>
            <person name="Griggs A."/>
            <person name="Gujja S."/>
            <person name="Heiman D."/>
            <person name="Hepburn T."/>
            <person name="Howarth C."/>
            <person name="Jen D."/>
            <person name="Larson L."/>
            <person name="Lewis B."/>
            <person name="Mehta T."/>
            <person name="Park D."/>
            <person name="Pearson M."/>
            <person name="Roberts A."/>
            <person name="Saif S."/>
            <person name="Shenoy N."/>
            <person name="Sisk P."/>
            <person name="Stolte C."/>
            <person name="Sykes S."/>
            <person name="Walk T."/>
            <person name="White J."/>
            <person name="Yandava C."/>
            <person name="Burger G."/>
            <person name="Gray M.W."/>
            <person name="Holland P.W.H."/>
            <person name="King N."/>
            <person name="Lang F.B.F."/>
            <person name="Roger A.J."/>
            <person name="Ruiz-Trillo I."/>
            <person name="Lander E."/>
            <person name="Nusbaum C."/>
        </authorList>
    </citation>
    <scope>NUCLEOTIDE SEQUENCE [LARGE SCALE GENOMIC DNA]</scope>
    <source>
        <strain evidence="4">ATCC 38327</strain>
    </source>
</reference>
<proteinExistence type="inferred from homology"/>
<organism evidence="3 4">
    <name type="scientific">Allomyces macrogynus (strain ATCC 38327)</name>
    <name type="common">Allomyces javanicus var. macrogynus</name>
    <dbReference type="NCBI Taxonomy" id="578462"/>
    <lineage>
        <taxon>Eukaryota</taxon>
        <taxon>Fungi</taxon>
        <taxon>Fungi incertae sedis</taxon>
        <taxon>Blastocladiomycota</taxon>
        <taxon>Blastocladiomycetes</taxon>
        <taxon>Blastocladiales</taxon>
        <taxon>Blastocladiaceae</taxon>
        <taxon>Allomyces</taxon>
    </lineage>
</organism>
<keyword evidence="2" id="KW-0175">Coiled coil</keyword>
<gene>
    <name evidence="3" type="ORF">AMAG_13498</name>
</gene>
<dbReference type="InterPro" id="IPR010754">
    <property type="entry name" value="OPA3-like"/>
</dbReference>
<protein>
    <recommendedName>
        <fullName evidence="5">OPA3-like protein</fullName>
    </recommendedName>
</protein>
<dbReference type="EMBL" id="GG745358">
    <property type="protein sequence ID" value="KNE68858.1"/>
    <property type="molecule type" value="Genomic_DNA"/>
</dbReference>
<evidence type="ECO:0000313" key="3">
    <source>
        <dbReference type="EMBL" id="KNE68858.1"/>
    </source>
</evidence>
<accession>A0A0L0T1X8</accession>
<name>A0A0L0T1X8_ALLM3</name>
<dbReference type="AlphaFoldDB" id="A0A0L0T1X8"/>
<dbReference type="GO" id="GO:0019216">
    <property type="term" value="P:regulation of lipid metabolic process"/>
    <property type="evidence" value="ECO:0007669"/>
    <property type="project" value="TreeGrafter"/>
</dbReference>
<evidence type="ECO:0000313" key="4">
    <source>
        <dbReference type="Proteomes" id="UP000054350"/>
    </source>
</evidence>
<dbReference type="VEuPathDB" id="FungiDB:AMAG_13498"/>
<sequence length="213" mass="23099">MSAAKVGYLFLRTMAKPIANAVKNYAKTHPEFSSRCVLFAQSVHRFENTLKSKIFETPVDHIRPLTEARALERGAAFIGEATLFALVATVVAVEAQRASRSSKRKEAVQNARITAVEQEAQAAHNEVGVLKGQVAELQAAVAQMIEEREREKMLARAAEESAAAAGAAAGPAPVEAARRGWFWEREDGGRCSPSPILPTCGSRAVRVGRCREE</sequence>
<dbReference type="OMA" id="RCCLLHE"/>
<evidence type="ECO:0000256" key="1">
    <source>
        <dbReference type="ARBA" id="ARBA00007584"/>
    </source>
</evidence>